<proteinExistence type="predicted"/>
<evidence type="ECO:0000313" key="2">
    <source>
        <dbReference type="Proteomes" id="UP000265520"/>
    </source>
</evidence>
<accession>A0A392SXV3</accession>
<feature type="non-terminal residue" evidence="1">
    <location>
        <position position="85"/>
    </location>
</feature>
<comment type="caution">
    <text evidence="1">The sequence shown here is derived from an EMBL/GenBank/DDBJ whole genome shotgun (WGS) entry which is preliminary data.</text>
</comment>
<evidence type="ECO:0000313" key="1">
    <source>
        <dbReference type="EMBL" id="MCI52885.1"/>
    </source>
</evidence>
<organism evidence="1 2">
    <name type="scientific">Trifolium medium</name>
    <dbReference type="NCBI Taxonomy" id="97028"/>
    <lineage>
        <taxon>Eukaryota</taxon>
        <taxon>Viridiplantae</taxon>
        <taxon>Streptophyta</taxon>
        <taxon>Embryophyta</taxon>
        <taxon>Tracheophyta</taxon>
        <taxon>Spermatophyta</taxon>
        <taxon>Magnoliopsida</taxon>
        <taxon>eudicotyledons</taxon>
        <taxon>Gunneridae</taxon>
        <taxon>Pentapetalae</taxon>
        <taxon>rosids</taxon>
        <taxon>fabids</taxon>
        <taxon>Fabales</taxon>
        <taxon>Fabaceae</taxon>
        <taxon>Papilionoideae</taxon>
        <taxon>50 kb inversion clade</taxon>
        <taxon>NPAAA clade</taxon>
        <taxon>Hologalegina</taxon>
        <taxon>IRL clade</taxon>
        <taxon>Trifolieae</taxon>
        <taxon>Trifolium</taxon>
    </lineage>
</organism>
<dbReference type="Proteomes" id="UP000265520">
    <property type="component" value="Unassembled WGS sequence"/>
</dbReference>
<protein>
    <submittedName>
        <fullName evidence="1">Uncharacterized protein</fullName>
    </submittedName>
</protein>
<name>A0A392SXV3_9FABA</name>
<reference evidence="1 2" key="1">
    <citation type="journal article" date="2018" name="Front. Plant Sci.">
        <title>Red Clover (Trifolium pratense) and Zigzag Clover (T. medium) - A Picture of Genomic Similarities and Differences.</title>
        <authorList>
            <person name="Dluhosova J."/>
            <person name="Istvanek J."/>
            <person name="Nedelnik J."/>
            <person name="Repkova J."/>
        </authorList>
    </citation>
    <scope>NUCLEOTIDE SEQUENCE [LARGE SCALE GENOMIC DNA]</scope>
    <source>
        <strain evidence="2">cv. 10/8</strain>
        <tissue evidence="1">Leaf</tissue>
    </source>
</reference>
<dbReference type="AlphaFoldDB" id="A0A392SXV3"/>
<dbReference type="EMBL" id="LXQA010454425">
    <property type="protein sequence ID" value="MCI52885.1"/>
    <property type="molecule type" value="Genomic_DNA"/>
</dbReference>
<feature type="non-terminal residue" evidence="1">
    <location>
        <position position="1"/>
    </location>
</feature>
<sequence>EAMKRHDEEEPQCYRVEVVEAIEDKCKVKPLSLPVERIVADSFDEQEAEWNREIEFFFQQLEDDLEETPKAVEKLLELKELPPNW</sequence>
<keyword evidence="2" id="KW-1185">Reference proteome</keyword>